<protein>
    <submittedName>
        <fullName evidence="1">Uncharacterized protein</fullName>
    </submittedName>
</protein>
<evidence type="ECO:0000313" key="1">
    <source>
        <dbReference type="EMBL" id="TNN49974.1"/>
    </source>
</evidence>
<evidence type="ECO:0000313" key="2">
    <source>
        <dbReference type="Proteomes" id="UP000314294"/>
    </source>
</evidence>
<comment type="caution">
    <text evidence="1">The sequence shown here is derived from an EMBL/GenBank/DDBJ whole genome shotgun (WGS) entry which is preliminary data.</text>
</comment>
<dbReference type="AlphaFoldDB" id="A0A4Z2GB74"/>
<organism evidence="1 2">
    <name type="scientific">Liparis tanakae</name>
    <name type="common">Tanaka's snailfish</name>
    <dbReference type="NCBI Taxonomy" id="230148"/>
    <lineage>
        <taxon>Eukaryota</taxon>
        <taxon>Metazoa</taxon>
        <taxon>Chordata</taxon>
        <taxon>Craniata</taxon>
        <taxon>Vertebrata</taxon>
        <taxon>Euteleostomi</taxon>
        <taxon>Actinopterygii</taxon>
        <taxon>Neopterygii</taxon>
        <taxon>Teleostei</taxon>
        <taxon>Neoteleostei</taxon>
        <taxon>Acanthomorphata</taxon>
        <taxon>Eupercaria</taxon>
        <taxon>Perciformes</taxon>
        <taxon>Cottioidei</taxon>
        <taxon>Cottales</taxon>
        <taxon>Liparidae</taxon>
        <taxon>Liparis</taxon>
    </lineage>
</organism>
<dbReference type="EMBL" id="SRLO01000635">
    <property type="protein sequence ID" value="TNN49974.1"/>
    <property type="molecule type" value="Genomic_DNA"/>
</dbReference>
<dbReference type="Proteomes" id="UP000314294">
    <property type="component" value="Unassembled WGS sequence"/>
</dbReference>
<gene>
    <name evidence="1" type="ORF">EYF80_039852</name>
</gene>
<proteinExistence type="predicted"/>
<keyword evidence="2" id="KW-1185">Reference proteome</keyword>
<accession>A0A4Z2GB74</accession>
<name>A0A4Z2GB74_9TELE</name>
<sequence length="73" mass="8364">MNNNNNNNSSSNNNPILHCHLSEAFRIPRQNNSHSLLKISWPAAPSGGQHLLHPPGEEVERWPMVRRWYGLLN</sequence>
<reference evidence="1 2" key="1">
    <citation type="submission" date="2019-03" db="EMBL/GenBank/DDBJ databases">
        <title>First draft genome of Liparis tanakae, snailfish: a comprehensive survey of snailfish specific genes.</title>
        <authorList>
            <person name="Kim W."/>
            <person name="Song I."/>
            <person name="Jeong J.-H."/>
            <person name="Kim D."/>
            <person name="Kim S."/>
            <person name="Ryu S."/>
            <person name="Song J.Y."/>
            <person name="Lee S.K."/>
        </authorList>
    </citation>
    <scope>NUCLEOTIDE SEQUENCE [LARGE SCALE GENOMIC DNA]</scope>
    <source>
        <tissue evidence="1">Muscle</tissue>
    </source>
</reference>